<keyword evidence="6" id="KW-0472">Membrane</keyword>
<dbReference type="PANTHER" id="PTHR37937:SF1">
    <property type="entry name" value="CONJUGATIVE TRANSFER: DNA TRANSPORT"/>
    <property type="match status" value="1"/>
</dbReference>
<keyword evidence="5" id="KW-1133">Transmembrane helix</keyword>
<name>A0A5J5GDP0_9RHOB</name>
<dbReference type="InterPro" id="IPR027417">
    <property type="entry name" value="P-loop_NTPase"/>
</dbReference>
<dbReference type="InterPro" id="IPR051539">
    <property type="entry name" value="T4SS-coupling_protein"/>
</dbReference>
<dbReference type="GO" id="GO:0005886">
    <property type="term" value="C:plasma membrane"/>
    <property type="evidence" value="ECO:0007669"/>
    <property type="project" value="UniProtKB-SubCell"/>
</dbReference>
<reference evidence="7 8" key="1">
    <citation type="submission" date="2019-09" db="EMBL/GenBank/DDBJ databases">
        <authorList>
            <person name="Park J.-S."/>
            <person name="Choi H.-J."/>
        </authorList>
    </citation>
    <scope>NUCLEOTIDE SEQUENCE [LARGE SCALE GENOMIC DNA]</scope>
    <source>
        <strain evidence="7 8">176SS1-4</strain>
    </source>
</reference>
<evidence type="ECO:0000256" key="1">
    <source>
        <dbReference type="ARBA" id="ARBA00004651"/>
    </source>
</evidence>
<keyword evidence="4" id="KW-0812">Transmembrane</keyword>
<evidence type="ECO:0000256" key="3">
    <source>
        <dbReference type="ARBA" id="ARBA00022475"/>
    </source>
</evidence>
<dbReference type="Pfam" id="PF02534">
    <property type="entry name" value="T4SS-DNA_transf"/>
    <property type="match status" value="2"/>
</dbReference>
<accession>A0A5J5GDP0</accession>
<organism evidence="7 8">
    <name type="scientific">Histidinibacterium aquaticum</name>
    <dbReference type="NCBI Taxonomy" id="2613962"/>
    <lineage>
        <taxon>Bacteria</taxon>
        <taxon>Pseudomonadati</taxon>
        <taxon>Pseudomonadota</taxon>
        <taxon>Alphaproteobacteria</taxon>
        <taxon>Rhodobacterales</taxon>
        <taxon>Paracoccaceae</taxon>
        <taxon>Histidinibacterium</taxon>
    </lineage>
</organism>
<dbReference type="Proteomes" id="UP000326554">
    <property type="component" value="Unassembled WGS sequence"/>
</dbReference>
<evidence type="ECO:0000256" key="6">
    <source>
        <dbReference type="ARBA" id="ARBA00023136"/>
    </source>
</evidence>
<proteinExistence type="inferred from homology"/>
<evidence type="ECO:0000256" key="2">
    <source>
        <dbReference type="ARBA" id="ARBA00008806"/>
    </source>
</evidence>
<dbReference type="SUPFAM" id="SSF52540">
    <property type="entry name" value="P-loop containing nucleoside triphosphate hydrolases"/>
    <property type="match status" value="1"/>
</dbReference>
<evidence type="ECO:0000313" key="7">
    <source>
        <dbReference type="EMBL" id="KAA9005574.1"/>
    </source>
</evidence>
<dbReference type="PANTHER" id="PTHR37937">
    <property type="entry name" value="CONJUGATIVE TRANSFER: DNA TRANSPORT"/>
    <property type="match status" value="1"/>
</dbReference>
<evidence type="ECO:0000313" key="8">
    <source>
        <dbReference type="Proteomes" id="UP000326554"/>
    </source>
</evidence>
<gene>
    <name evidence="7" type="ORF">F3S47_16860</name>
</gene>
<keyword evidence="8" id="KW-1185">Reference proteome</keyword>
<evidence type="ECO:0000256" key="4">
    <source>
        <dbReference type="ARBA" id="ARBA00022692"/>
    </source>
</evidence>
<comment type="subcellular location">
    <subcellularLocation>
        <location evidence="1">Cell membrane</location>
        <topology evidence="1">Multi-pass membrane protein</topology>
    </subcellularLocation>
</comment>
<protein>
    <submittedName>
        <fullName evidence="7">TraM recognition domain-containing protein</fullName>
    </submittedName>
</protein>
<dbReference type="InterPro" id="IPR003688">
    <property type="entry name" value="TraG/VirD4"/>
</dbReference>
<comment type="caution">
    <text evidence="7">The sequence shown here is derived from an EMBL/GenBank/DDBJ whole genome shotgun (WGS) entry which is preliminary data.</text>
</comment>
<keyword evidence="3" id="KW-1003">Cell membrane</keyword>
<sequence length="626" mass="68627">MTHYQLPPKISEPGLLVGYSQEDDHIRQPVGFSFGTDEFSPRSGYLDPYIFHGEGHLMTIAPTGAGKGVSCVIPAALRHEGDLVVMDPKGENYAVTAARRKALGQQIYLIDPFGVTEDWEGRTEPDASGLNLFDLLPYLSDDTETAAQSMAGMLAPGEGSGRDFWDISAQNILAGLIAAYHELGQGLDRMLEDLRTRPDQVNRTEQRDYFPDLAAAPAPVRITLDRSGLDCATALDLFLVTLRTHRDVAGDEASNQTEPDEDLVLLEQLFDDSDGGAWRTADADLLATYKDCLGTAFYAQFGAALEEVRPGSAISPVELRTLAAWAMQVLPGVVDAPSRASERLPMVFDETETVGYPLAVLKMFASRGTLASAVSAQCAQAPNRTFGSMMATLEGNISYLQSRGVRSMLSSPGFDLERFRQGRGSSVYIVFPPHKLGSHSRLLATIFKGLINVICARRSRPPRTTLFLMDEVAQLGHMEEFVAAKTLLRGYGVQVWSFWQDLSQLRACYPANWETLINNCKVFQAFGCATPLQASALVQMFDLPPAALLDMEHDEMLLAIYGDEPVFAKKPSYFSDPAFDGAYRDNPLHARDARTSGWRFVEVAEDRPLRPSNAPGRPLGRVTAAE</sequence>
<evidence type="ECO:0000256" key="5">
    <source>
        <dbReference type="ARBA" id="ARBA00022989"/>
    </source>
</evidence>
<dbReference type="AlphaFoldDB" id="A0A5J5GDP0"/>
<dbReference type="EMBL" id="VYQE01000006">
    <property type="protein sequence ID" value="KAA9005574.1"/>
    <property type="molecule type" value="Genomic_DNA"/>
</dbReference>
<dbReference type="Gene3D" id="3.40.50.300">
    <property type="entry name" value="P-loop containing nucleotide triphosphate hydrolases"/>
    <property type="match status" value="1"/>
</dbReference>
<dbReference type="CDD" id="cd01127">
    <property type="entry name" value="TrwB_TraG_TraD_VirD4"/>
    <property type="match status" value="1"/>
</dbReference>
<comment type="similarity">
    <text evidence="2">Belongs to the VirD4/TraG family.</text>
</comment>
<dbReference type="RefSeq" id="WP_150446480.1">
    <property type="nucleotide sequence ID" value="NZ_VYQE01000006.1"/>
</dbReference>